<accession>A0A117NHA3</accession>
<reference evidence="2" key="1">
    <citation type="journal article" date="2015" name="Genome Biol. Evol.">
        <title>Organellar Genomes of White Spruce (Picea glauca): Assembly and Annotation.</title>
        <authorList>
            <person name="Jackman S.D."/>
            <person name="Warren R.L."/>
            <person name="Gibb E.A."/>
            <person name="Vandervalk B.P."/>
            <person name="Mohamadi H."/>
            <person name="Chu J."/>
            <person name="Raymond A."/>
            <person name="Pleasance S."/>
            <person name="Coope R."/>
            <person name="Wildung M.R."/>
            <person name="Ritland C.E."/>
            <person name="Bousquet J."/>
            <person name="Jones S.J."/>
            <person name="Bohlmann J."/>
            <person name="Birol I."/>
        </authorList>
    </citation>
    <scope>NUCLEOTIDE SEQUENCE [LARGE SCALE GENOMIC DNA]</scope>
    <source>
        <tissue evidence="2">Flushing bud</tissue>
    </source>
</reference>
<feature type="transmembrane region" description="Helical" evidence="1">
    <location>
        <begin position="26"/>
        <end position="50"/>
    </location>
</feature>
<organism evidence="2">
    <name type="scientific">Picea glauca</name>
    <name type="common">White spruce</name>
    <name type="synonym">Pinus glauca</name>
    <dbReference type="NCBI Taxonomy" id="3330"/>
    <lineage>
        <taxon>Eukaryota</taxon>
        <taxon>Viridiplantae</taxon>
        <taxon>Streptophyta</taxon>
        <taxon>Embryophyta</taxon>
        <taxon>Tracheophyta</taxon>
        <taxon>Spermatophyta</taxon>
        <taxon>Pinopsida</taxon>
        <taxon>Pinidae</taxon>
        <taxon>Conifers I</taxon>
        <taxon>Pinales</taxon>
        <taxon>Pinaceae</taxon>
        <taxon>Picea</taxon>
    </lineage>
</organism>
<dbReference type="AlphaFoldDB" id="A0A117NHA3"/>
<keyword evidence="1" id="KW-1133">Transmembrane helix</keyword>
<keyword evidence="1" id="KW-0812">Transmembrane</keyword>
<evidence type="ECO:0000313" key="2">
    <source>
        <dbReference type="EMBL" id="KUM48038.1"/>
    </source>
</evidence>
<protein>
    <submittedName>
        <fullName evidence="2">Uncharacterized protein</fullName>
    </submittedName>
</protein>
<name>A0A117NHA3_PICGL</name>
<evidence type="ECO:0000256" key="1">
    <source>
        <dbReference type="SAM" id="Phobius"/>
    </source>
</evidence>
<keyword evidence="2" id="KW-0496">Mitochondrion</keyword>
<dbReference type="EMBL" id="LKAM01000006">
    <property type="protein sequence ID" value="KUM48038.1"/>
    <property type="molecule type" value="Genomic_DNA"/>
</dbReference>
<proteinExistence type="predicted"/>
<geneLocation type="mitochondrion" evidence="2"/>
<sequence>MPLYASGLFLKTTQYAPSFVLKTPQVLMVCLVQCSMSVVCLGFFLIYVLFLRLPAPLSLVYGAEAVLPQFLVPSLRVSLHDPIPDEEHRTARLSYNLFTINA</sequence>
<gene>
    <name evidence="2" type="ORF">ABT39_MTgene5034</name>
</gene>
<comment type="caution">
    <text evidence="2">The sequence shown here is derived from an EMBL/GenBank/DDBJ whole genome shotgun (WGS) entry which is preliminary data.</text>
</comment>
<keyword evidence="1" id="KW-0472">Membrane</keyword>